<keyword evidence="1" id="KW-0472">Membrane</keyword>
<accession>X0Y2B6</accession>
<evidence type="ECO:0008006" key="3">
    <source>
        <dbReference type="Google" id="ProtNLM"/>
    </source>
</evidence>
<feature type="transmembrane region" description="Helical" evidence="1">
    <location>
        <begin position="12"/>
        <end position="33"/>
    </location>
</feature>
<feature type="transmembrane region" description="Helical" evidence="1">
    <location>
        <begin position="119"/>
        <end position="135"/>
    </location>
</feature>
<feature type="transmembrane region" description="Helical" evidence="1">
    <location>
        <begin position="95"/>
        <end position="112"/>
    </location>
</feature>
<organism evidence="2">
    <name type="scientific">marine sediment metagenome</name>
    <dbReference type="NCBI Taxonomy" id="412755"/>
    <lineage>
        <taxon>unclassified sequences</taxon>
        <taxon>metagenomes</taxon>
        <taxon>ecological metagenomes</taxon>
    </lineage>
</organism>
<reference evidence="2" key="1">
    <citation type="journal article" date="2014" name="Front. Microbiol.">
        <title>High frequency of phylogenetically diverse reductive dehalogenase-homologous genes in deep subseafloor sedimentary metagenomes.</title>
        <authorList>
            <person name="Kawai M."/>
            <person name="Futagami T."/>
            <person name="Toyoda A."/>
            <person name="Takaki Y."/>
            <person name="Nishi S."/>
            <person name="Hori S."/>
            <person name="Arai W."/>
            <person name="Tsubouchi T."/>
            <person name="Morono Y."/>
            <person name="Uchiyama I."/>
            <person name="Ito T."/>
            <person name="Fujiyama A."/>
            <person name="Inagaki F."/>
            <person name="Takami H."/>
        </authorList>
    </citation>
    <scope>NUCLEOTIDE SEQUENCE</scope>
    <source>
        <strain evidence="2">Expedition CK06-06</strain>
    </source>
</reference>
<comment type="caution">
    <text evidence="2">The sequence shown here is derived from an EMBL/GenBank/DDBJ whole genome shotgun (WGS) entry which is preliminary data.</text>
</comment>
<protein>
    <recommendedName>
        <fullName evidence="3">Glycosyltransferase RgtA/B/C/D-like domain-containing protein</fullName>
    </recommendedName>
</protein>
<feature type="non-terminal residue" evidence="2">
    <location>
        <position position="137"/>
    </location>
</feature>
<gene>
    <name evidence="2" type="ORF">S01H1_62874</name>
</gene>
<evidence type="ECO:0000313" key="2">
    <source>
        <dbReference type="EMBL" id="GAG31036.1"/>
    </source>
</evidence>
<keyword evidence="1" id="KW-0812">Transmembrane</keyword>
<proteinExistence type="predicted"/>
<evidence type="ECO:0000256" key="1">
    <source>
        <dbReference type="SAM" id="Phobius"/>
    </source>
</evidence>
<dbReference type="AlphaFoldDB" id="X0Y2B6"/>
<keyword evidence="1" id="KW-1133">Transmembrane helix</keyword>
<sequence>MSWYERIELKRKLLIGGTVVICLAMLAVTVRRFNISYDSFWHLQIGLDWLASGQSLWRDHYSFTFNGEAFYPPYIFDILLGWLVTQLGLEPGFQVYKLTSFLLVFGLVVLFLRKLRTPVVVYLLVLPLLVVLLQLRS</sequence>
<dbReference type="EMBL" id="BARS01041328">
    <property type="protein sequence ID" value="GAG31036.1"/>
    <property type="molecule type" value="Genomic_DNA"/>
</dbReference>
<name>X0Y2B6_9ZZZZ</name>